<dbReference type="InterPro" id="IPR027417">
    <property type="entry name" value="P-loop_NTPase"/>
</dbReference>
<name>A0A2T5M4C3_9EURO</name>
<dbReference type="OrthoDB" id="3182339at2759"/>
<keyword evidence="4" id="KW-0833">Ubl conjugation pathway</keyword>
<dbReference type="RefSeq" id="XP_040754779.1">
    <property type="nucleotide sequence ID" value="XM_040893633.1"/>
</dbReference>
<feature type="domain" description="DUF6606" evidence="10">
    <location>
        <begin position="13"/>
        <end position="286"/>
    </location>
</feature>
<keyword evidence="5" id="KW-0378">Hydrolase</keyword>
<dbReference type="EC" id="3.4.19.12" evidence="2"/>
<evidence type="ECO:0000256" key="5">
    <source>
        <dbReference type="ARBA" id="ARBA00022801"/>
    </source>
</evidence>
<dbReference type="GeneID" id="63810515"/>
<evidence type="ECO:0000256" key="3">
    <source>
        <dbReference type="ARBA" id="ARBA00022670"/>
    </source>
</evidence>
<comment type="catalytic activity">
    <reaction evidence="1">
        <text>Thiol-dependent hydrolysis of ester, thioester, amide, peptide and isopeptide bonds formed by the C-terminal Gly of ubiquitin (a 76-residue protein attached to proteins as an intracellular targeting signal).</text>
        <dbReference type="EC" id="3.4.19.12"/>
    </reaction>
</comment>
<organism evidence="11 12">
    <name type="scientific">Aspergillus ochraceoroseus IBT 24754</name>
    <dbReference type="NCBI Taxonomy" id="1392256"/>
    <lineage>
        <taxon>Eukaryota</taxon>
        <taxon>Fungi</taxon>
        <taxon>Dikarya</taxon>
        <taxon>Ascomycota</taxon>
        <taxon>Pezizomycotina</taxon>
        <taxon>Eurotiomycetes</taxon>
        <taxon>Eurotiomycetidae</taxon>
        <taxon>Eurotiales</taxon>
        <taxon>Aspergillaceae</taxon>
        <taxon>Aspergillus</taxon>
        <taxon>Aspergillus subgen. Nidulantes</taxon>
    </lineage>
</organism>
<evidence type="ECO:0000259" key="8">
    <source>
        <dbReference type="Pfam" id="PF12340"/>
    </source>
</evidence>
<evidence type="ECO:0000313" key="11">
    <source>
        <dbReference type="EMBL" id="PTU23387.1"/>
    </source>
</evidence>
<feature type="domain" description="DUF3645" evidence="9">
    <location>
        <begin position="2354"/>
        <end position="2386"/>
    </location>
</feature>
<evidence type="ECO:0000256" key="4">
    <source>
        <dbReference type="ARBA" id="ARBA00022786"/>
    </source>
</evidence>
<dbReference type="InterPro" id="IPR046541">
    <property type="entry name" value="DUF6606"/>
</dbReference>
<keyword evidence="3" id="KW-0645">Protease</keyword>
<dbReference type="InterPro" id="IPR051346">
    <property type="entry name" value="OTU_Deubiquitinase"/>
</dbReference>
<dbReference type="Pfam" id="PF20255">
    <property type="entry name" value="DUF6606"/>
    <property type="match status" value="1"/>
</dbReference>
<evidence type="ECO:0000313" key="12">
    <source>
        <dbReference type="Proteomes" id="UP000244073"/>
    </source>
</evidence>
<proteinExistence type="predicted"/>
<comment type="caution">
    <text evidence="11">The sequence shown here is derived from an EMBL/GenBank/DDBJ whole genome shotgun (WGS) entry which is preliminary data.</text>
</comment>
<protein>
    <recommendedName>
        <fullName evidence="2">ubiquitinyl hydrolase 1</fullName>
        <ecNumber evidence="2">3.4.19.12</ecNumber>
    </recommendedName>
</protein>
<keyword evidence="6" id="KW-0788">Thiol protease</keyword>
<dbReference type="Pfam" id="PF12340">
    <property type="entry name" value="DUF3638"/>
    <property type="match status" value="1"/>
</dbReference>
<dbReference type="GO" id="GO:0006508">
    <property type="term" value="P:proteolysis"/>
    <property type="evidence" value="ECO:0007669"/>
    <property type="project" value="UniProtKB-KW"/>
</dbReference>
<feature type="region of interest" description="Disordered" evidence="7">
    <location>
        <begin position="3112"/>
        <end position="3132"/>
    </location>
</feature>
<dbReference type="PANTHER" id="PTHR13367">
    <property type="entry name" value="UBIQUITIN THIOESTERASE"/>
    <property type="match status" value="1"/>
</dbReference>
<evidence type="ECO:0000259" key="9">
    <source>
        <dbReference type="Pfam" id="PF12359"/>
    </source>
</evidence>
<dbReference type="InterPro" id="IPR022099">
    <property type="entry name" value="DUF3638"/>
</dbReference>
<dbReference type="EMBL" id="MSFN02000002">
    <property type="protein sequence ID" value="PTU23387.1"/>
    <property type="molecule type" value="Genomic_DNA"/>
</dbReference>
<evidence type="ECO:0000259" key="10">
    <source>
        <dbReference type="Pfam" id="PF20255"/>
    </source>
</evidence>
<evidence type="ECO:0000256" key="2">
    <source>
        <dbReference type="ARBA" id="ARBA00012759"/>
    </source>
</evidence>
<dbReference type="VEuPathDB" id="FungiDB:P175DRAFT_0434067"/>
<reference evidence="11 12" key="1">
    <citation type="journal article" date="2018" name="Proc. Natl. Acad. Sci. U.S.A.">
        <title>Linking secondary metabolites to gene clusters through genome sequencing of six diverse Aspergillus species.</title>
        <authorList>
            <person name="Kaerboelling I."/>
            <person name="Vesth T.C."/>
            <person name="Frisvad J.C."/>
            <person name="Nybo J.L."/>
            <person name="Theobald S."/>
            <person name="Kuo A."/>
            <person name="Bowyer P."/>
            <person name="Matsuda Y."/>
            <person name="Mondo S."/>
            <person name="Lyhne E.K."/>
            <person name="Kogle M.E."/>
            <person name="Clum A."/>
            <person name="Lipzen A."/>
            <person name="Salamov A."/>
            <person name="Ngan C.Y."/>
            <person name="Daum C."/>
            <person name="Chiniquy J."/>
            <person name="Barry K."/>
            <person name="LaButti K."/>
            <person name="Haridas S."/>
            <person name="Simmons B.A."/>
            <person name="Magnuson J.K."/>
            <person name="Mortensen U.H."/>
            <person name="Larsen T.O."/>
            <person name="Grigoriev I.V."/>
            <person name="Baker S.E."/>
            <person name="Andersen M.R."/>
        </authorList>
    </citation>
    <scope>NUCLEOTIDE SEQUENCE [LARGE SCALE GENOMIC DNA]</scope>
    <source>
        <strain evidence="11 12">IBT 24754</strain>
    </source>
</reference>
<feature type="domain" description="DUF3638" evidence="8">
    <location>
        <begin position="2012"/>
        <end position="2235"/>
    </location>
</feature>
<dbReference type="Proteomes" id="UP000244073">
    <property type="component" value="Unassembled WGS sequence"/>
</dbReference>
<dbReference type="SUPFAM" id="SSF52540">
    <property type="entry name" value="P-loop containing nucleoside triphosphate hydrolases"/>
    <property type="match status" value="1"/>
</dbReference>
<evidence type="ECO:0000256" key="1">
    <source>
        <dbReference type="ARBA" id="ARBA00000707"/>
    </source>
</evidence>
<dbReference type="InterPro" id="IPR022105">
    <property type="entry name" value="DUF3645"/>
</dbReference>
<evidence type="ECO:0000256" key="7">
    <source>
        <dbReference type="SAM" id="MobiDB-lite"/>
    </source>
</evidence>
<accession>A0A2T5M4C3</accession>
<evidence type="ECO:0000256" key="6">
    <source>
        <dbReference type="ARBA" id="ARBA00022807"/>
    </source>
</evidence>
<gene>
    <name evidence="11" type="ORF">P175DRAFT_0434067</name>
</gene>
<dbReference type="GO" id="GO:0004843">
    <property type="term" value="F:cysteine-type deubiquitinase activity"/>
    <property type="evidence" value="ECO:0007669"/>
    <property type="project" value="UniProtKB-EC"/>
</dbReference>
<dbReference type="Pfam" id="PF12359">
    <property type="entry name" value="DUF3645"/>
    <property type="match status" value="1"/>
</dbReference>
<dbReference type="PANTHER" id="PTHR13367:SF33">
    <property type="entry name" value="P-LOOP CONTAINING NUCLEOSIDE TRIPHOSPHATE HYDROLASE PROTEIN"/>
    <property type="match status" value="1"/>
</dbReference>
<sequence>MAATSPRVIEQAFNHIVLPARTPNQYDRNVGEVNRELILRALRAVDAMISLHDTGPQGILVRVKRSLELGDLIHDDDQIVRGQLIAAFAEVEQETGLMLHVTAQNAGLLVQPARENENGEKQVIVECFEASPTASSVLSCTGALNCDYPGTAVAIPMDVFTSESFQQSLAAFLDQASGETVEKFAAKTKKAGVHNIEHRDTAAPHLITQMLMVLLESVGSQVVLPLTRKRIRDEVSWHDAYLPWRRSPFYLVVRVCVERLLYVACGPHVGRFYYKMFICMIHFHLLLDSKGVLPLESRHFLLAKLCRRLAKLETQQEKHPKETGLVYFREACSLHFSDGIQYAAQGIEAEWSDFKRSAQKRIPILPARASDRDTRLQLPNSAALLKGMLSEGLNNRRKAIPPRELTGTQLDACINQPYRNFAKSYSSLHRLESQIQGSGPAGSVMADAVERYLDQMSNSFNTSVQEKSIMMLYLFEQWILLDQHAIRQFPLLAEYSSVFLPKLLDVLQLTSYKDMKRLCQIQEYLDRRQNRCRFKHLTLFSHPVADGFSDRYVRCSPDAQRLKTLQKTILTASQEARLKKKDELTRINSRYRELDHKVNSMRCERKKERPWSTCSHCHAKRKRKRLVIEVHEDYLPGEAGDVRQRAVIFEIAMPDALAKYRDATWRMLSMLGIPENTQATTGASPPVRVLLDRYPCIQPYIERRGLRFHLASRNKSFLVSHYKGSNLPVSDKLVLLPCGLDLAYYDTKEGRWASDLPSQVTFAHHFSLDRPVLAGLKGENAPEFAADGNGRSSYEIITTQGECPAELTVHEYITYQSLLAGKSSRWLSLLRELGSSNLNFSLESTMHIVSYLALQAGPSANGETLRTVHRVFNDPEFCSQLATQIEQILSRISRNWREAYCMEMLLTLILRIWNLGSAPSKQKGAQLVHRVRLITSDWFRNLRLEIRRGVCFETAQRLGHYALLAGILCKRTFAASQEDILNAGDLQMFLEACITIQENLQNPSNLSETVRGMLVRDLRMTFSMEATLRDSLASQNICMQLAIESALPEDPNGRRVFGPWRQVPKSQWWMEAQVTATESSRVQFVHYHPLEGHLLLDQKPIGKLPSEIRDSSTVQDLFGQEHLLIFPSAMVGMSYTLASLRNGHQIHFGQVGNEVIIKALAKGSRLRLVNRHCFGTGAQADLPFPLISNCFHWLDLRTQQVEIRRRKHSWILNRPGNWVLDVRTRQAARGQVRLVDPHSHLFSEVAAIFQEFEDVEKLTVFQPRVRNLSVELKRMDLDFTVNAKGLLVCRQLHAEIDPDQDAGTWYGLQSKIILRDSANPLHRSVIVPIGPLSYRRQGPHVLVMASNDGRYGRYQLDSEVGRLKCEPEPLLVYTKSLLHAFTSFPLPDPLTGRSGTEEALACLTGAMSQPWNSLGPSQAEPLIALAQLTPKRDYYPREMKRQQKVFWDENLTVTIQHDQYRPLVERMAEKLNRLAVFSLQDRPSCFNLERRGVPYLTQRSYLRRRNFGRSEPRLDSLFPAAQDQQYGSRDKRTKSLGSSPVYEVAQLLRHPPTRITTTPSLAKFFGQVEWITGYSAKFQKSSINELMKLNIPAEWGQLVHLCRQYPAERYDIMFKLAIIALGDDVDMGLLRVLVAFCILPSLQSLDLPAHAEYSGFQLPQEELSPESIVRWIEKGFGSSASTYNNARLQKRIPQSMSLAQYTQLFEKERHAITAEIREQWPYKKLHSLGISTTVIDINGAIDLIADDGFLCPIKNSEFAQSLRDIQTILDRHVGYSVGPFPLGIKANTSRYPVPHRSEVIPDISSLLLKPAPLEVCSVRELQRPVVNRASSEIRGSASSRLVMHAGDDTHSKESSAHRAELRTIIDELTTSPSTVRREYGENLMSSLDSLERVCTREHSPASIPTAQDTRSAIEGARNATKTQLQSIRDLLSKSDMRHKWLSIAHLWPCLTPVTILEQLRSSAPRCFGRNMKQAFVAYGVLITRLQQVLRIHDAVRKEDAKRFREEHDNGGHENWDPEEFPDWLLMEIDAGILIRKSQVDVARATISPASGSNSVLQMNMGQGKTSVVTPIVLCALADGGRLVRLLVPESLLLQTAQTLQARLGGLVGREVLHIPFARRSPTEVDSIREYRALHEEIRQQCGVILTLPQHVLSFRLNGFQCVADSRLESAKAILSTSAWMGSVCRDVIDECDFSLAVKTQLIYPSGSQFPVDGHPQRWKTAHVLLSMIEESLAELEQAFPSSIEVVRRPHGSFPIIHILRPDVEQRLHQKLVDELCFSERHPISFLGDHCDLQLVGQFISQTTVQEGTVIPLLNQSFGEQPTKLKTLFLLRGLIGHGILLLCLKKRWNVQYGLHPGRSPIAVPFLAKGVPSEQAEWGHPDVAIVLTCLAFYYNGLSQEQLSQCFRDLSQSDDPPSQYNSWISHSDSLPPSLRHWNLINVDDDVQMRDVWQHLRYVTVIINYFLDHNVFPVHATQFSQRLQMSAWDLPLFNGDDGGPTQSDALTTGFSGTNDDRFMLPLTIQQKDLSALSHTNAEVLTYLLHPRNRSYEVAAHGNGKHLTEIGLLHKLHNMGIRTLIDAGAHILELSNRDLVRQWLSIDHQAPAAIYFDAGNKPWVVDRNETEVPLLASSFANDLGNCLVYLDEAHTRGTDLKFPPSTQGALTVSLGQTKDHTVQVLFPRLAAMRLRQLGTSQSIVFLASPEAHQSILDHRRKMHGHKINSTDVISWLLEQTCRNQEQLKPLYLNQGYDFCRRIDAQSSYGGFLTDPMQRQALMTTLMQREHHALEELYAPQSTTSSRAAADLTFRHVQIIQFAAALDRHRLGSDRPVAASALAFAEVEQERELMTQVQDVRDIQPPVRLQHCIFPGLHGAIKEFALHGRLAGSQGYEPAFTALQRTATGRKYAVRNGQQSRLYVSMEFTRTVKIRRGEWLADFLRPVHWILWSPGTATALVIIPEEVECLIPLITAQPKPVTHLLVYAAPVTKEMIHFNSLGYYAFPALPPGHQFPALLLIELGILAGRLFFSYEDYTAILKYLGQEPISGVKSNGNALSSYTQNAGSIAHDALGFLQEWLSMTRKGREFGHTPMGYICRNRQLERSHALFADGRVDDVTADTPPALSAESFDSGGEESLSL</sequence>